<dbReference type="PANTHER" id="PTHR43280:SF31">
    <property type="entry name" value="TRANSCRIPTIONAL REGULATORY PROTEIN"/>
    <property type="match status" value="1"/>
</dbReference>
<reference evidence="5 6" key="1">
    <citation type="journal article" date="2021" name="Microorganisms">
        <title>Acidisoma silvae sp. nov. and Acidisomacellulosilytica sp. nov., Two Acidophilic Bacteria Isolated from Decaying Wood, Hydrolyzing Cellulose and Producing Poly-3-hydroxybutyrate.</title>
        <authorList>
            <person name="Mieszkin S."/>
            <person name="Pouder E."/>
            <person name="Uroz S."/>
            <person name="Simon-Colin C."/>
            <person name="Alain K."/>
        </authorList>
    </citation>
    <scope>NUCLEOTIDE SEQUENCE [LARGE SCALE GENOMIC DNA]</scope>
    <source>
        <strain evidence="5 6">HW T5.17</strain>
    </source>
</reference>
<sequence>MSGLLMSGLALADLRLSDGAMPQAWAGHLGGFCLLRIGTGQARLEMDGAHVAVMAGDLVFGRIGRRLSIADSHDLTVQAALFPRQGSGARLATLPLAAPLSVLSAGILGELLRAAVDRLDRLTEAEMRPLEIALAELVASALAANALAARVLNGSAGKNAIALRAMQVIELHLPDPDLSPALVAHYAGISLRYLQQLFEATGENANHLIRRRRLERCCDDLRDPLYADQSISAICFRWGFNDSAYFSRIFKDVHGVSPSAYRNARDGRSLGLAA</sequence>
<organism evidence="5 6">
    <name type="scientific">Acidisoma cellulosilyticum</name>
    <dbReference type="NCBI Taxonomy" id="2802395"/>
    <lineage>
        <taxon>Bacteria</taxon>
        <taxon>Pseudomonadati</taxon>
        <taxon>Pseudomonadota</taxon>
        <taxon>Alphaproteobacteria</taxon>
        <taxon>Acetobacterales</taxon>
        <taxon>Acidocellaceae</taxon>
        <taxon>Acidisoma</taxon>
    </lineage>
</organism>
<dbReference type="InterPro" id="IPR009057">
    <property type="entry name" value="Homeodomain-like_sf"/>
</dbReference>
<dbReference type="InterPro" id="IPR018060">
    <property type="entry name" value="HTH_AraC"/>
</dbReference>
<dbReference type="InterPro" id="IPR020449">
    <property type="entry name" value="Tscrpt_reg_AraC-type_HTH"/>
</dbReference>
<dbReference type="PROSITE" id="PS01124">
    <property type="entry name" value="HTH_ARAC_FAMILY_2"/>
    <property type="match status" value="1"/>
</dbReference>
<feature type="domain" description="HTH araC/xylS-type" evidence="4">
    <location>
        <begin position="163"/>
        <end position="264"/>
    </location>
</feature>
<dbReference type="SUPFAM" id="SSF46689">
    <property type="entry name" value="Homeodomain-like"/>
    <property type="match status" value="1"/>
</dbReference>
<dbReference type="AlphaFoldDB" id="A0A964E2E1"/>
<keyword evidence="1" id="KW-0805">Transcription regulation</keyword>
<evidence type="ECO:0000256" key="3">
    <source>
        <dbReference type="ARBA" id="ARBA00023163"/>
    </source>
</evidence>
<evidence type="ECO:0000313" key="6">
    <source>
        <dbReference type="Proteomes" id="UP000721844"/>
    </source>
</evidence>
<evidence type="ECO:0000256" key="2">
    <source>
        <dbReference type="ARBA" id="ARBA00023125"/>
    </source>
</evidence>
<evidence type="ECO:0000259" key="4">
    <source>
        <dbReference type="PROSITE" id="PS01124"/>
    </source>
</evidence>
<evidence type="ECO:0000256" key="1">
    <source>
        <dbReference type="ARBA" id="ARBA00023015"/>
    </source>
</evidence>
<dbReference type="Pfam" id="PF12833">
    <property type="entry name" value="HTH_18"/>
    <property type="match status" value="1"/>
</dbReference>
<keyword evidence="6" id="KW-1185">Reference proteome</keyword>
<keyword evidence="3" id="KW-0804">Transcription</keyword>
<dbReference type="RefSeq" id="WP_227306146.1">
    <property type="nucleotide sequence ID" value="NZ_JAESVA010000002.1"/>
</dbReference>
<proteinExistence type="predicted"/>
<accession>A0A964E2E1</accession>
<dbReference type="PANTHER" id="PTHR43280">
    <property type="entry name" value="ARAC-FAMILY TRANSCRIPTIONAL REGULATOR"/>
    <property type="match status" value="1"/>
</dbReference>
<gene>
    <name evidence="5" type="ORF">ACELLULO517_04640</name>
</gene>
<dbReference type="Proteomes" id="UP000721844">
    <property type="component" value="Unassembled WGS sequence"/>
</dbReference>
<evidence type="ECO:0000313" key="5">
    <source>
        <dbReference type="EMBL" id="MCB8879510.1"/>
    </source>
</evidence>
<keyword evidence="2" id="KW-0238">DNA-binding</keyword>
<dbReference type="PRINTS" id="PR00032">
    <property type="entry name" value="HTHARAC"/>
</dbReference>
<comment type="caution">
    <text evidence="5">The sequence shown here is derived from an EMBL/GenBank/DDBJ whole genome shotgun (WGS) entry which is preliminary data.</text>
</comment>
<dbReference type="EMBL" id="JAESVA010000002">
    <property type="protein sequence ID" value="MCB8879510.1"/>
    <property type="molecule type" value="Genomic_DNA"/>
</dbReference>
<protein>
    <submittedName>
        <fullName evidence="5">Helix-turn-helix domain-containing protein</fullName>
    </submittedName>
</protein>
<dbReference type="Gene3D" id="1.10.10.60">
    <property type="entry name" value="Homeodomain-like"/>
    <property type="match status" value="1"/>
</dbReference>
<dbReference type="GO" id="GO:0003700">
    <property type="term" value="F:DNA-binding transcription factor activity"/>
    <property type="evidence" value="ECO:0007669"/>
    <property type="project" value="InterPro"/>
</dbReference>
<dbReference type="GO" id="GO:0043565">
    <property type="term" value="F:sequence-specific DNA binding"/>
    <property type="evidence" value="ECO:0007669"/>
    <property type="project" value="InterPro"/>
</dbReference>
<name>A0A964E2E1_9PROT</name>
<dbReference type="SMART" id="SM00342">
    <property type="entry name" value="HTH_ARAC"/>
    <property type="match status" value="1"/>
</dbReference>